<reference evidence="2 3" key="1">
    <citation type="submission" date="2018-04" db="EMBL/GenBank/DDBJ databases">
        <title>The genome of golden apple snail Pomacea canaliculata provides insight into stress tolerance and invasive adaptation.</title>
        <authorList>
            <person name="Liu C."/>
            <person name="Liu B."/>
            <person name="Ren Y."/>
            <person name="Zhang Y."/>
            <person name="Wang H."/>
            <person name="Li S."/>
            <person name="Jiang F."/>
            <person name="Yin L."/>
            <person name="Zhang G."/>
            <person name="Qian W."/>
            <person name="Fan W."/>
        </authorList>
    </citation>
    <scope>NUCLEOTIDE SEQUENCE [LARGE SCALE GENOMIC DNA]</scope>
    <source>
        <strain evidence="2">SZHN2017</strain>
        <tissue evidence="2">Muscle</tissue>
    </source>
</reference>
<keyword evidence="3" id="KW-1185">Reference proteome</keyword>
<accession>A0A2T7P5U9</accession>
<name>A0A2T7P5U9_POMCA</name>
<feature type="region of interest" description="Disordered" evidence="1">
    <location>
        <begin position="56"/>
        <end position="124"/>
    </location>
</feature>
<proteinExistence type="predicted"/>
<dbReference type="EMBL" id="PZQS01000006">
    <property type="protein sequence ID" value="PVD28788.1"/>
    <property type="molecule type" value="Genomic_DNA"/>
</dbReference>
<dbReference type="Proteomes" id="UP000245119">
    <property type="component" value="Linkage Group LG6"/>
</dbReference>
<sequence length="147" mass="15650">MPPHPGPLGGDKRLENSSVCVITLLRGKLLIPERGGRAQATFFVAAVVVKTHLHPSINTSTRCTPPPPPASRIICSNVVHTPGKTSRRSRDSRPRLAQHDVSSREASERSVLSSSSPGSRGDSHVSQRLLLAGDRDVDTAGAHTGVR</sequence>
<evidence type="ECO:0000256" key="1">
    <source>
        <dbReference type="SAM" id="MobiDB-lite"/>
    </source>
</evidence>
<feature type="compositionally biased region" description="Basic and acidic residues" evidence="1">
    <location>
        <begin position="88"/>
        <end position="108"/>
    </location>
</feature>
<evidence type="ECO:0000313" key="3">
    <source>
        <dbReference type="Proteomes" id="UP000245119"/>
    </source>
</evidence>
<evidence type="ECO:0000313" key="2">
    <source>
        <dbReference type="EMBL" id="PVD28788.1"/>
    </source>
</evidence>
<protein>
    <submittedName>
        <fullName evidence="2">Uncharacterized protein</fullName>
    </submittedName>
</protein>
<gene>
    <name evidence="2" type="ORF">C0Q70_11383</name>
</gene>
<organism evidence="2 3">
    <name type="scientific">Pomacea canaliculata</name>
    <name type="common">Golden apple snail</name>
    <dbReference type="NCBI Taxonomy" id="400727"/>
    <lineage>
        <taxon>Eukaryota</taxon>
        <taxon>Metazoa</taxon>
        <taxon>Spiralia</taxon>
        <taxon>Lophotrochozoa</taxon>
        <taxon>Mollusca</taxon>
        <taxon>Gastropoda</taxon>
        <taxon>Caenogastropoda</taxon>
        <taxon>Architaenioglossa</taxon>
        <taxon>Ampullarioidea</taxon>
        <taxon>Ampullariidae</taxon>
        <taxon>Pomacea</taxon>
    </lineage>
</organism>
<dbReference type="AlphaFoldDB" id="A0A2T7P5U9"/>
<feature type="compositionally biased region" description="Low complexity" evidence="1">
    <location>
        <begin position="109"/>
        <end position="124"/>
    </location>
</feature>
<comment type="caution">
    <text evidence="2">The sequence shown here is derived from an EMBL/GenBank/DDBJ whole genome shotgun (WGS) entry which is preliminary data.</text>
</comment>